<organism evidence="1">
    <name type="scientific">marine sediment metagenome</name>
    <dbReference type="NCBI Taxonomy" id="412755"/>
    <lineage>
        <taxon>unclassified sequences</taxon>
        <taxon>metagenomes</taxon>
        <taxon>ecological metagenomes</taxon>
    </lineage>
</organism>
<sequence length="326" mass="38021">MNPIKNGIKIFKELINKFGSEKISEQDIIIEFFNLLISKTNGGVILDFLDLDNWDKIESFDFDKDKGLLTLIWHDYRGIEEKQEEKMLRQACFPASLYSLGIIVNSIVPFDGEDSAIFLINGFSRTLKEIKSFYEPNTSEFEIFDDSFFEKRVIRKYNNEWEIINFQCTPIYSLALIPKNCGISTSNSKKFLYLYNIIECHKRLSNIYKSLDNINKSEHDLICEKVNTARRIMESVLKIVCCYRDIEIKENYSQLTLGNLINCVKKIEKPEVKHILNKMPELLNEFSHDSGRLIELKKAKEACGLVLLYIKLFLLEIQSNDKFLNS</sequence>
<protein>
    <recommendedName>
        <fullName evidence="2">DUF4145 domain-containing protein</fullName>
    </recommendedName>
</protein>
<comment type="caution">
    <text evidence="1">The sequence shown here is derived from an EMBL/GenBank/DDBJ whole genome shotgun (WGS) entry which is preliminary data.</text>
</comment>
<dbReference type="EMBL" id="BART01000144">
    <property type="protein sequence ID" value="GAG65714.1"/>
    <property type="molecule type" value="Genomic_DNA"/>
</dbReference>
<gene>
    <name evidence="1" type="ORF">S01H4_00899</name>
</gene>
<dbReference type="AlphaFoldDB" id="X0Z916"/>
<accession>X0Z916</accession>
<name>X0Z916_9ZZZZ</name>
<evidence type="ECO:0008006" key="2">
    <source>
        <dbReference type="Google" id="ProtNLM"/>
    </source>
</evidence>
<proteinExistence type="predicted"/>
<reference evidence="1" key="1">
    <citation type="journal article" date="2014" name="Front. Microbiol.">
        <title>High frequency of phylogenetically diverse reductive dehalogenase-homologous genes in deep subseafloor sedimentary metagenomes.</title>
        <authorList>
            <person name="Kawai M."/>
            <person name="Futagami T."/>
            <person name="Toyoda A."/>
            <person name="Takaki Y."/>
            <person name="Nishi S."/>
            <person name="Hori S."/>
            <person name="Arai W."/>
            <person name="Tsubouchi T."/>
            <person name="Morono Y."/>
            <person name="Uchiyama I."/>
            <person name="Ito T."/>
            <person name="Fujiyama A."/>
            <person name="Inagaki F."/>
            <person name="Takami H."/>
        </authorList>
    </citation>
    <scope>NUCLEOTIDE SEQUENCE</scope>
    <source>
        <strain evidence="1">Expedition CK06-06</strain>
    </source>
</reference>
<evidence type="ECO:0000313" key="1">
    <source>
        <dbReference type="EMBL" id="GAG65714.1"/>
    </source>
</evidence>